<name>E3RDP6_PYRTT</name>
<dbReference type="CDD" id="cd04301">
    <property type="entry name" value="NAT_SF"/>
    <property type="match status" value="1"/>
</dbReference>
<evidence type="ECO:0000313" key="6">
    <source>
        <dbReference type="Proteomes" id="UP000001067"/>
    </source>
</evidence>
<dbReference type="InterPro" id="IPR016181">
    <property type="entry name" value="Acyl_CoA_acyltransferase"/>
</dbReference>
<dbReference type="Pfam" id="PF00583">
    <property type="entry name" value="Acetyltransf_1"/>
    <property type="match status" value="1"/>
</dbReference>
<dbReference type="FunFam" id="3.40.630.30:FF:000064">
    <property type="entry name" value="GNAT family acetyltransferase"/>
    <property type="match status" value="1"/>
</dbReference>
<accession>E3RDP6</accession>
<dbReference type="EMBL" id="GL532178">
    <property type="protein sequence ID" value="EFQ96139.1"/>
    <property type="molecule type" value="Genomic_DNA"/>
</dbReference>
<feature type="domain" description="N-acetyltransferase" evidence="4">
    <location>
        <begin position="6"/>
        <end position="172"/>
    </location>
</feature>
<proteinExistence type="inferred from homology"/>
<dbReference type="InterPro" id="IPR000182">
    <property type="entry name" value="GNAT_dom"/>
</dbReference>
<dbReference type="Proteomes" id="UP000001067">
    <property type="component" value="Unassembled WGS sequence"/>
</dbReference>
<organism evidence="6">
    <name type="scientific">Pyrenophora teres f. teres (strain 0-1)</name>
    <name type="common">Barley net blotch fungus</name>
    <name type="synonym">Drechslera teres f. teres</name>
    <dbReference type="NCBI Taxonomy" id="861557"/>
    <lineage>
        <taxon>Eukaryota</taxon>
        <taxon>Fungi</taxon>
        <taxon>Dikarya</taxon>
        <taxon>Ascomycota</taxon>
        <taxon>Pezizomycotina</taxon>
        <taxon>Dothideomycetes</taxon>
        <taxon>Pleosporomycetidae</taxon>
        <taxon>Pleosporales</taxon>
        <taxon>Pleosporineae</taxon>
        <taxon>Pleosporaceae</taxon>
        <taxon>Pyrenophora</taxon>
    </lineage>
</organism>
<dbReference type="PANTHER" id="PTHR10545">
    <property type="entry name" value="DIAMINE N-ACETYLTRANSFERASE"/>
    <property type="match status" value="1"/>
</dbReference>
<evidence type="ECO:0000256" key="1">
    <source>
        <dbReference type="ARBA" id="ARBA00008694"/>
    </source>
</evidence>
<dbReference type="GO" id="GO:0008080">
    <property type="term" value="F:N-acetyltransferase activity"/>
    <property type="evidence" value="ECO:0007669"/>
    <property type="project" value="TreeGrafter"/>
</dbReference>
<protein>
    <recommendedName>
        <fullName evidence="4">N-acetyltransferase domain-containing protein</fullName>
    </recommendedName>
</protein>
<keyword evidence="2" id="KW-0808">Transferase</keyword>
<dbReference type="PANTHER" id="PTHR10545:SF29">
    <property type="entry name" value="GH14572P-RELATED"/>
    <property type="match status" value="1"/>
</dbReference>
<evidence type="ECO:0000259" key="4">
    <source>
        <dbReference type="PROSITE" id="PS51186"/>
    </source>
</evidence>
<keyword evidence="6" id="KW-1185">Reference proteome</keyword>
<evidence type="ECO:0000256" key="3">
    <source>
        <dbReference type="ARBA" id="ARBA00023315"/>
    </source>
</evidence>
<dbReference type="STRING" id="861557.E3RDP6"/>
<dbReference type="OrthoDB" id="7305308at2759"/>
<sequence>MASTSATIRHATRNDVPTILSLIRELADYEKAGDKVDATEESLTRTLAHYNSATSTFSEGFARTLLITDPDNTVAGMALYFYNYSTWTGVPGIYLEDLFVKENYRKKGYGKRLLKELAQEVVKVDGKRLEWSCLDWNEPSLQFYESELIGAQRKKEWVGLRVEGDALQKLAGSSPSLTLTDSSGDKDTRSYNYRNGVIFEQPIAFHSQTGPGSNISQNDCQEVKEECSERQQELATNITTQQPLLKE</sequence>
<keyword evidence="3" id="KW-0012">Acyltransferase</keyword>
<dbReference type="InterPro" id="IPR051016">
    <property type="entry name" value="Diverse_Substrate_AcTransf"/>
</dbReference>
<evidence type="ECO:0000313" key="5">
    <source>
        <dbReference type="EMBL" id="EFQ96139.1"/>
    </source>
</evidence>
<dbReference type="PROSITE" id="PS51186">
    <property type="entry name" value="GNAT"/>
    <property type="match status" value="1"/>
</dbReference>
<dbReference type="SUPFAM" id="SSF55729">
    <property type="entry name" value="Acyl-CoA N-acyltransferases (Nat)"/>
    <property type="match status" value="1"/>
</dbReference>
<dbReference type="AlphaFoldDB" id="E3RDP6"/>
<dbReference type="HOGENOM" id="CLU_013985_41_2_1"/>
<gene>
    <name evidence="5" type="ORF">PTT_02682</name>
</gene>
<reference evidence="5 6" key="1">
    <citation type="journal article" date="2010" name="Genome Biol.">
        <title>A first genome assembly of the barley fungal pathogen Pyrenophora teres f. teres.</title>
        <authorList>
            <person name="Ellwood S.R."/>
            <person name="Liu Z."/>
            <person name="Syme R.A."/>
            <person name="Lai Z."/>
            <person name="Hane J.K."/>
            <person name="Keiper F."/>
            <person name="Moffat C.S."/>
            <person name="Oliver R.P."/>
            <person name="Friesen T.L."/>
        </authorList>
    </citation>
    <scope>NUCLEOTIDE SEQUENCE [LARGE SCALE GENOMIC DNA]</scope>
    <source>
        <strain evidence="5 6">0-1</strain>
    </source>
</reference>
<dbReference type="Gene3D" id="3.40.630.30">
    <property type="match status" value="1"/>
</dbReference>
<dbReference type="eggNOG" id="KOG3216">
    <property type="taxonomic scope" value="Eukaryota"/>
</dbReference>
<dbReference type="KEGG" id="pte:PTT_02682"/>
<evidence type="ECO:0000256" key="2">
    <source>
        <dbReference type="ARBA" id="ARBA00022679"/>
    </source>
</evidence>
<comment type="similarity">
    <text evidence="1">Belongs to the acetyltransferase family.</text>
</comment>